<protein>
    <submittedName>
        <fullName evidence="7">Protein arginine N-methyltransferase</fullName>
    </submittedName>
</protein>
<keyword evidence="2 4" id="KW-0808">Transferase</keyword>
<evidence type="ECO:0000256" key="4">
    <source>
        <dbReference type="PROSITE-ProRule" id="PRU01015"/>
    </source>
</evidence>
<evidence type="ECO:0000259" key="5">
    <source>
        <dbReference type="Pfam" id="PF22528"/>
    </source>
</evidence>
<dbReference type="InterPro" id="IPR025799">
    <property type="entry name" value="Arg_MeTrfase"/>
</dbReference>
<organism evidence="6 7">
    <name type="scientific">Trichuris muris</name>
    <name type="common">Mouse whipworm</name>
    <dbReference type="NCBI Taxonomy" id="70415"/>
    <lineage>
        <taxon>Eukaryota</taxon>
        <taxon>Metazoa</taxon>
        <taxon>Ecdysozoa</taxon>
        <taxon>Nematoda</taxon>
        <taxon>Enoplea</taxon>
        <taxon>Dorylaimia</taxon>
        <taxon>Trichinellida</taxon>
        <taxon>Trichuridae</taxon>
        <taxon>Trichuris</taxon>
    </lineage>
</organism>
<dbReference type="InterPro" id="IPR055135">
    <property type="entry name" value="PRMT_dom"/>
</dbReference>
<keyword evidence="1 4" id="KW-0489">Methyltransferase</keyword>
<dbReference type="PANTHER" id="PTHR11006">
    <property type="entry name" value="PROTEIN ARGININE N-METHYLTRANSFERASE"/>
    <property type="match status" value="1"/>
</dbReference>
<dbReference type="Pfam" id="PF06325">
    <property type="entry name" value="PrmA"/>
    <property type="match status" value="1"/>
</dbReference>
<name>A0A5S6QCC9_TRIMR</name>
<dbReference type="SUPFAM" id="SSF53335">
    <property type="entry name" value="S-adenosyl-L-methionine-dependent methyltransferases"/>
    <property type="match status" value="1"/>
</dbReference>
<keyword evidence="3 4" id="KW-0949">S-adenosyl-L-methionine</keyword>
<evidence type="ECO:0000256" key="3">
    <source>
        <dbReference type="ARBA" id="ARBA00022691"/>
    </source>
</evidence>
<dbReference type="AlphaFoldDB" id="A0A5S6QCC9"/>
<evidence type="ECO:0000313" key="7">
    <source>
        <dbReference type="WBParaSite" id="TMUE_1000005001.1"/>
    </source>
</evidence>
<evidence type="ECO:0000313" key="6">
    <source>
        <dbReference type="Proteomes" id="UP000046395"/>
    </source>
</evidence>
<dbReference type="GO" id="GO:0042054">
    <property type="term" value="F:histone methyltransferase activity"/>
    <property type="evidence" value="ECO:0007669"/>
    <property type="project" value="TreeGrafter"/>
</dbReference>
<keyword evidence="6" id="KW-1185">Reference proteome</keyword>
<evidence type="ECO:0000256" key="2">
    <source>
        <dbReference type="ARBA" id="ARBA00022679"/>
    </source>
</evidence>
<dbReference type="Pfam" id="PF22528">
    <property type="entry name" value="PRMT_C"/>
    <property type="match status" value="1"/>
</dbReference>
<accession>A0A5S6QCC9</accession>
<evidence type="ECO:0000256" key="1">
    <source>
        <dbReference type="ARBA" id="ARBA00022603"/>
    </source>
</evidence>
<dbReference type="PANTHER" id="PTHR11006:SF4">
    <property type="entry name" value="PROTEIN ARGININE N-METHYLTRANSFERASE 7"/>
    <property type="match status" value="1"/>
</dbReference>
<dbReference type="GO" id="GO:0016274">
    <property type="term" value="F:protein-arginine N-methyltransferase activity"/>
    <property type="evidence" value="ECO:0007669"/>
    <property type="project" value="InterPro"/>
</dbReference>
<dbReference type="Gene3D" id="2.70.160.11">
    <property type="entry name" value="Hnrnp arginine n-methyltransferase1"/>
    <property type="match status" value="2"/>
</dbReference>
<dbReference type="WBParaSite" id="TMUE_1000005001.1">
    <property type="protein sequence ID" value="TMUE_1000005001.1"/>
    <property type="gene ID" value="WBGene00292650"/>
</dbReference>
<dbReference type="GO" id="GO:0032259">
    <property type="term" value="P:methylation"/>
    <property type="evidence" value="ECO:0007669"/>
    <property type="project" value="UniProtKB-KW"/>
</dbReference>
<dbReference type="CDD" id="cd02440">
    <property type="entry name" value="AdoMet_MTases"/>
    <property type="match status" value="1"/>
</dbReference>
<reference evidence="7" key="3">
    <citation type="submission" date="2019-12" db="UniProtKB">
        <authorList>
            <consortium name="WormBaseParasite"/>
        </authorList>
    </citation>
    <scope>IDENTIFICATION</scope>
</reference>
<dbReference type="WBParaSite" id="TMUE_1000005001.2">
    <property type="protein sequence ID" value="TMUE_1000005001.2"/>
    <property type="gene ID" value="WBGene00292650"/>
</dbReference>
<proteinExistence type="predicted"/>
<reference evidence="6" key="1">
    <citation type="submission" date="2013-11" db="EMBL/GenBank/DDBJ databases">
        <authorList>
            <person name="Aslett M."/>
        </authorList>
    </citation>
    <scope>NUCLEOTIDE SEQUENCE [LARGE SCALE GENOMIC DNA]</scope>
    <source>
        <strain evidence="6">Edinburgh</strain>
    </source>
</reference>
<dbReference type="PROSITE" id="PS51678">
    <property type="entry name" value="SAM_MT_PRMT"/>
    <property type="match status" value="1"/>
</dbReference>
<reference evidence="6" key="2">
    <citation type="submission" date="2014-03" db="EMBL/GenBank/DDBJ databases">
        <title>The whipworm genome and dual-species transcriptomics of an intimate host-pathogen interaction.</title>
        <authorList>
            <person name="Foth B.J."/>
            <person name="Tsai I.J."/>
            <person name="Reid A.J."/>
            <person name="Bancroft A.J."/>
            <person name="Nichol S."/>
            <person name="Tracey A."/>
            <person name="Holroyd N."/>
            <person name="Cotton J.A."/>
            <person name="Stanley E.J."/>
            <person name="Zarowiecki M."/>
            <person name="Liu J.Z."/>
            <person name="Huckvale T."/>
            <person name="Cooper P.J."/>
            <person name="Grencis R.K."/>
            <person name="Berriman M."/>
        </authorList>
    </citation>
    <scope>NUCLEOTIDE SEQUENCE [LARGE SCALE GENOMIC DNA]</scope>
    <source>
        <strain evidence="6">Edinburgh</strain>
    </source>
</reference>
<dbReference type="STRING" id="70415.A0A5S6QCC9"/>
<dbReference type="Proteomes" id="UP000046395">
    <property type="component" value="Unassembled WGS sequence"/>
</dbReference>
<sequence>MEFDGDFNASLTSDELFEISRCFHCDMLGDEDRMVKYGRSIERLLLALKASGKPIHVLDIGTGTGLLAMIAARCSADRITSCEASVPVSRLARNVIRRNGLQDKVDVVAKSSWDLSSSDINGRADVAVAEIFDTELIGEGALRTFSLAHKNLLKPNCRVLPSKASVFVRAVESKYVRSWFRLDSSLLESFGIQLPVQYTACPMGPQAMNISFKAVPESLYTLVSESVLVFQFDFGDVQSIALQRSTTVQVPILNWGRSRSVDALLLWWELDMVGDGSIIISTEPSLSCGGKAPNREHWVQALYGVDFTLNSSDTHFTLPVAHDEYSFRFSPMCSCTVHRVCSFAEMSRLNDRTLYEEIVEQLKEKFQSRTFAFFCHLSFLPLIALRYGCAKVYCWIDNAESETILRDTALANGFAVGTDLIIMSRENWRVPENVDCLFCDLCFHLGGQSWHSFEFWQTFRRLFSTYHSRNDGYVFPSAARVHCVVVNLDNHWKFQNPVKLPWDVDLSFATAVVKEAVKHVDAGVQSSFVWEYPGIYMSQPLCLCDVTAYNMPETISVRQSISLQSVGTVNGILFWTSWRHGSVELMKQPFDNAVEPGAQMRPARSVKFGVHYLPEPERILLLPATLKVHFELDLRSFRSRASCELLSE</sequence>
<dbReference type="Gene3D" id="3.40.50.150">
    <property type="entry name" value="Vaccinia Virus protein VP39"/>
    <property type="match status" value="2"/>
</dbReference>
<dbReference type="InterPro" id="IPR029063">
    <property type="entry name" value="SAM-dependent_MTases_sf"/>
</dbReference>
<dbReference type="FunFam" id="3.40.50.150:FF:000071">
    <property type="entry name" value="Protein arginine N-methyltransferase 7"/>
    <property type="match status" value="1"/>
</dbReference>
<feature type="domain" description="Protein arginine N-methyltransferase" evidence="5">
    <location>
        <begin position="163"/>
        <end position="306"/>
    </location>
</feature>